<organism evidence="1 2">
    <name type="scientific">Emticicia agri</name>
    <dbReference type="NCBI Taxonomy" id="2492393"/>
    <lineage>
        <taxon>Bacteria</taxon>
        <taxon>Pseudomonadati</taxon>
        <taxon>Bacteroidota</taxon>
        <taxon>Cytophagia</taxon>
        <taxon>Cytophagales</taxon>
        <taxon>Leadbetterellaceae</taxon>
        <taxon>Emticicia</taxon>
    </lineage>
</organism>
<dbReference type="OrthoDB" id="5918473at2"/>
<accession>A0A4Q5LTG2</accession>
<sequence length="289" mass="33492">MIALERNRTKKKLHDKDRVHLDFTGKKRIAFNKELLTNEKNFLLDPTKVHDFKAARWKGAKERLFMESNNKCAYCEASTKIVSPGDVEHFRPKSKYWWLAYCYDNYLVSCSVCNSVFKGNKFPLLDETKALIPPAVLATMTEAEIDALTDLLNPDAFGVKGLSLADFTTAYHLERPLLLNPYFDNPADYFAWEVEDTLKHVILVPLKPEFKPYVEAAEVNYGLNRKELKELRYFHYDIYNTFFLTLADTSSRISAATQQRIENKIVELKDKSAPFAGMIRYFDFKNRGI</sequence>
<reference evidence="1 2" key="1">
    <citation type="submission" date="2019-02" db="EMBL/GenBank/DDBJ databases">
        <title>Bacterial novel species Emticicia sp. 17J42-9 isolated from soil.</title>
        <authorList>
            <person name="Jung H.-Y."/>
        </authorList>
    </citation>
    <scope>NUCLEOTIDE SEQUENCE [LARGE SCALE GENOMIC DNA]</scope>
    <source>
        <strain evidence="1 2">17J42-9</strain>
    </source>
</reference>
<proteinExistence type="predicted"/>
<gene>
    <name evidence="1" type="ORF">EWM59_25850</name>
</gene>
<evidence type="ECO:0008006" key="3">
    <source>
        <dbReference type="Google" id="ProtNLM"/>
    </source>
</evidence>
<comment type="caution">
    <text evidence="1">The sequence shown here is derived from an EMBL/GenBank/DDBJ whole genome shotgun (WGS) entry which is preliminary data.</text>
</comment>
<dbReference type="RefSeq" id="WP_130024127.1">
    <property type="nucleotide sequence ID" value="NZ_SEWF01000077.1"/>
</dbReference>
<dbReference type="EMBL" id="SEWF01000077">
    <property type="protein sequence ID" value="RYU92703.1"/>
    <property type="molecule type" value="Genomic_DNA"/>
</dbReference>
<protein>
    <recommendedName>
        <fullName evidence="3">HNH nuclease domain-containing protein</fullName>
    </recommendedName>
</protein>
<dbReference type="AlphaFoldDB" id="A0A4Q5LTG2"/>
<keyword evidence="2" id="KW-1185">Reference proteome</keyword>
<evidence type="ECO:0000313" key="2">
    <source>
        <dbReference type="Proteomes" id="UP000293162"/>
    </source>
</evidence>
<dbReference type="Proteomes" id="UP000293162">
    <property type="component" value="Unassembled WGS sequence"/>
</dbReference>
<name>A0A4Q5LTG2_9BACT</name>
<evidence type="ECO:0000313" key="1">
    <source>
        <dbReference type="EMBL" id="RYU92703.1"/>
    </source>
</evidence>
<dbReference type="Gene3D" id="1.10.30.50">
    <property type="match status" value="1"/>
</dbReference>